<dbReference type="FunFam" id="1.10.510.10:FF:000552">
    <property type="entry name" value="extracellular tyrosine-protein kinase PKDCC isoform X5"/>
    <property type="match status" value="1"/>
</dbReference>
<evidence type="ECO:0000259" key="25">
    <source>
        <dbReference type="PROSITE" id="PS50011"/>
    </source>
</evidence>
<evidence type="ECO:0000256" key="14">
    <source>
        <dbReference type="ARBA" id="ARBA00022855"/>
    </source>
</evidence>
<evidence type="ECO:0000313" key="27">
    <source>
        <dbReference type="RefSeq" id="XP_012682749.1"/>
    </source>
</evidence>
<dbReference type="PANTHER" id="PTHR46448:SF3">
    <property type="entry name" value="EXTRACELLULAR TYROSINE-PROTEIN KINASE PKDCC"/>
    <property type="match status" value="1"/>
</dbReference>
<dbReference type="Proteomes" id="UP000515152">
    <property type="component" value="Chromosome 13"/>
</dbReference>
<dbReference type="InterPro" id="IPR022049">
    <property type="entry name" value="FAM69_kinase_dom"/>
</dbReference>
<evidence type="ECO:0000256" key="23">
    <source>
        <dbReference type="ARBA" id="ARBA00080589"/>
    </source>
</evidence>
<dbReference type="InterPro" id="IPR042983">
    <property type="entry name" value="PKDCC"/>
</dbReference>
<keyword evidence="5" id="KW-0217">Developmental protein</keyword>
<evidence type="ECO:0000256" key="11">
    <source>
        <dbReference type="ARBA" id="ARBA00022777"/>
    </source>
</evidence>
<keyword evidence="6" id="KW-0964">Secreted</keyword>
<keyword evidence="13" id="KW-0067">ATP-binding</keyword>
<keyword evidence="15" id="KW-0653">Protein transport</keyword>
<dbReference type="GO" id="GO:0015031">
    <property type="term" value="P:protein transport"/>
    <property type="evidence" value="ECO:0007669"/>
    <property type="project" value="UniProtKB-KW"/>
</dbReference>
<keyword evidence="16" id="KW-0333">Golgi apparatus</keyword>
<evidence type="ECO:0000256" key="10">
    <source>
        <dbReference type="ARBA" id="ARBA00022741"/>
    </source>
</evidence>
<evidence type="ECO:0000256" key="5">
    <source>
        <dbReference type="ARBA" id="ARBA00022473"/>
    </source>
</evidence>
<evidence type="ECO:0000256" key="13">
    <source>
        <dbReference type="ARBA" id="ARBA00022840"/>
    </source>
</evidence>
<dbReference type="KEGG" id="char:105900045"/>
<dbReference type="CTD" id="559418"/>
<dbReference type="PROSITE" id="PS50011">
    <property type="entry name" value="PROTEIN_KINASE_DOM"/>
    <property type="match status" value="1"/>
</dbReference>
<sequence>MKRRKIMVAAGFCLSFFLGTLMNLLFIPGFEHHQNHRDGLRSYHHGRQHQRVADNAQLHVGDPLTAAVAAGANSRPANSDWRRQRELQMQIQERLDEVLRYRQRQAHWSATGDAFRPLERRRLMDLEPASYWELNKANVKSDNRHTDAQSRPSPAVSNTAKAQNVFWMNPDRVNTGQMLGCHSIANVTNIQYLGSGYTKAVYKATINSSLSVALKSVDFGGHDMENCIKKYGSAEDCYRLASFKIVKEMTLMGQLQHPNILQLYGYCYQDSNDIRDTVTAITELGSPLEMIQLLQTPWEERFRICLSLVRLLHYLAHSPLGPVTLLDFRPRQFVLVGGELKVTDLDDASVEETPCGPHATPGDCIMEFPARNFTLACIRGRCQGINEKRNLYNAYRFFFTYLLPHSAPTALRPVLDKIVNSTGELTWGIDETQVHLENVLHLYTNGLYLQNTSQTHKSEYKRLADTSISGENYRCWPSYQHDGCTLSVFSLREAIDICESHAQCRAFTLTNQTTWTGHQLVQFKTGSSHLSPNKGRVTYGRMGS</sequence>
<evidence type="ECO:0000256" key="8">
    <source>
        <dbReference type="ARBA" id="ARBA00022679"/>
    </source>
</evidence>
<keyword evidence="9" id="KW-0732">Signal</keyword>
<reference evidence="27" key="1">
    <citation type="submission" date="2025-08" db="UniProtKB">
        <authorList>
            <consortium name="RefSeq"/>
        </authorList>
    </citation>
    <scope>IDENTIFICATION</scope>
</reference>
<dbReference type="EC" id="2.7.10.2" evidence="3"/>
<dbReference type="RefSeq" id="XP_012682749.1">
    <property type="nucleotide sequence ID" value="XM_012827295.3"/>
</dbReference>
<evidence type="ECO:0000256" key="7">
    <source>
        <dbReference type="ARBA" id="ARBA00022553"/>
    </source>
</evidence>
<dbReference type="GO" id="GO:0030154">
    <property type="term" value="P:cell differentiation"/>
    <property type="evidence" value="ECO:0007669"/>
    <property type="project" value="UniProtKB-KW"/>
</dbReference>
<dbReference type="GO" id="GO:0005794">
    <property type="term" value="C:Golgi apparatus"/>
    <property type="evidence" value="ECO:0007669"/>
    <property type="project" value="UniProtKB-SubCell"/>
</dbReference>
<evidence type="ECO:0000256" key="17">
    <source>
        <dbReference type="ARBA" id="ARBA00023137"/>
    </source>
</evidence>
<accession>A0A6P3VW02</accession>
<comment type="catalytic activity">
    <reaction evidence="19">
        <text>L-tyrosyl-[protein] + ATP = O-phospho-L-tyrosyl-[protein] + ADP + H(+)</text>
        <dbReference type="Rhea" id="RHEA:10596"/>
        <dbReference type="Rhea" id="RHEA-COMP:10136"/>
        <dbReference type="Rhea" id="RHEA-COMP:20101"/>
        <dbReference type="ChEBI" id="CHEBI:15378"/>
        <dbReference type="ChEBI" id="CHEBI:30616"/>
        <dbReference type="ChEBI" id="CHEBI:46858"/>
        <dbReference type="ChEBI" id="CHEBI:61978"/>
        <dbReference type="ChEBI" id="CHEBI:456216"/>
        <dbReference type="EC" id="2.7.10.2"/>
    </reaction>
    <physiologicalReaction direction="left-to-right" evidence="19">
        <dbReference type="Rhea" id="RHEA:10597"/>
    </physiologicalReaction>
</comment>
<dbReference type="GO" id="GO:0005524">
    <property type="term" value="F:ATP binding"/>
    <property type="evidence" value="ECO:0007669"/>
    <property type="project" value="UniProtKB-KW"/>
</dbReference>
<evidence type="ECO:0000256" key="9">
    <source>
        <dbReference type="ARBA" id="ARBA00022729"/>
    </source>
</evidence>
<dbReference type="SUPFAM" id="SSF56112">
    <property type="entry name" value="Protein kinase-like (PK-like)"/>
    <property type="match status" value="1"/>
</dbReference>
<evidence type="ECO:0000256" key="16">
    <source>
        <dbReference type="ARBA" id="ARBA00023034"/>
    </source>
</evidence>
<evidence type="ECO:0000256" key="1">
    <source>
        <dbReference type="ARBA" id="ARBA00004555"/>
    </source>
</evidence>
<dbReference type="GeneID" id="105900045"/>
<dbReference type="GO" id="GO:0005576">
    <property type="term" value="C:extracellular region"/>
    <property type="evidence" value="ECO:0007669"/>
    <property type="project" value="UniProtKB-SubCell"/>
</dbReference>
<dbReference type="GO" id="GO:0001501">
    <property type="term" value="P:skeletal system development"/>
    <property type="evidence" value="ECO:0007669"/>
    <property type="project" value="UniProtKB-ARBA"/>
</dbReference>
<dbReference type="InterPro" id="IPR000719">
    <property type="entry name" value="Prot_kinase_dom"/>
</dbReference>
<dbReference type="Gene3D" id="1.10.510.10">
    <property type="entry name" value="Transferase(Phosphotransferase) domain 1"/>
    <property type="match status" value="1"/>
</dbReference>
<evidence type="ECO:0000256" key="21">
    <source>
        <dbReference type="ARBA" id="ARBA00078617"/>
    </source>
</evidence>
<evidence type="ECO:0000256" key="22">
    <source>
        <dbReference type="ARBA" id="ARBA00079014"/>
    </source>
</evidence>
<gene>
    <name evidence="27" type="primary">pkdcca</name>
</gene>
<keyword evidence="17" id="KW-0829">Tyrosine-protein kinase</keyword>
<evidence type="ECO:0000256" key="19">
    <source>
        <dbReference type="ARBA" id="ARBA00051942"/>
    </source>
</evidence>
<proteinExistence type="predicted"/>
<evidence type="ECO:0000256" key="6">
    <source>
        <dbReference type="ARBA" id="ARBA00022525"/>
    </source>
</evidence>
<dbReference type="GO" id="GO:0004715">
    <property type="term" value="F:non-membrane spanning protein tyrosine kinase activity"/>
    <property type="evidence" value="ECO:0007669"/>
    <property type="project" value="UniProtKB-EC"/>
</dbReference>
<keyword evidence="7" id="KW-0597">Phosphoprotein</keyword>
<keyword evidence="8" id="KW-0808">Transferase</keyword>
<keyword evidence="14" id="KW-0892">Osteogenesis</keyword>
<dbReference type="AlphaFoldDB" id="A0A6P3VW02"/>
<keyword evidence="12" id="KW-0221">Differentiation</keyword>
<evidence type="ECO:0000256" key="2">
    <source>
        <dbReference type="ARBA" id="ARBA00004613"/>
    </source>
</evidence>
<organism evidence="26 27">
    <name type="scientific">Clupea harengus</name>
    <name type="common">Atlantic herring</name>
    <dbReference type="NCBI Taxonomy" id="7950"/>
    <lineage>
        <taxon>Eukaryota</taxon>
        <taxon>Metazoa</taxon>
        <taxon>Chordata</taxon>
        <taxon>Craniata</taxon>
        <taxon>Vertebrata</taxon>
        <taxon>Euteleostomi</taxon>
        <taxon>Actinopterygii</taxon>
        <taxon>Neopterygii</taxon>
        <taxon>Teleostei</taxon>
        <taxon>Clupei</taxon>
        <taxon>Clupeiformes</taxon>
        <taxon>Clupeoidei</taxon>
        <taxon>Clupeidae</taxon>
        <taxon>Clupea</taxon>
    </lineage>
</organism>
<evidence type="ECO:0000256" key="18">
    <source>
        <dbReference type="ARBA" id="ARBA00023180"/>
    </source>
</evidence>
<keyword evidence="10" id="KW-0547">Nucleotide-binding</keyword>
<evidence type="ECO:0000256" key="20">
    <source>
        <dbReference type="ARBA" id="ARBA00072258"/>
    </source>
</evidence>
<dbReference type="OrthoDB" id="4062651at2759"/>
<feature type="domain" description="Protein kinase" evidence="25">
    <location>
        <begin position="187"/>
        <end position="468"/>
    </location>
</feature>
<evidence type="ECO:0000256" key="24">
    <source>
        <dbReference type="ARBA" id="ARBA00082327"/>
    </source>
</evidence>
<evidence type="ECO:0000256" key="4">
    <source>
        <dbReference type="ARBA" id="ARBA00022448"/>
    </source>
</evidence>
<evidence type="ECO:0000256" key="12">
    <source>
        <dbReference type="ARBA" id="ARBA00022782"/>
    </source>
</evidence>
<comment type="subcellular location">
    <subcellularLocation>
        <location evidence="1">Golgi apparatus</location>
    </subcellularLocation>
    <subcellularLocation>
        <location evidence="2">Secreted</location>
    </subcellularLocation>
</comment>
<name>A0A6P3VW02_CLUHA</name>
<dbReference type="GO" id="GO:0001503">
    <property type="term" value="P:ossification"/>
    <property type="evidence" value="ECO:0007669"/>
    <property type="project" value="UniProtKB-KW"/>
</dbReference>
<keyword evidence="18" id="KW-0325">Glycoprotein</keyword>
<dbReference type="Pfam" id="PF12260">
    <property type="entry name" value="PIP49_C"/>
    <property type="match status" value="1"/>
</dbReference>
<keyword evidence="11 27" id="KW-0418">Kinase</keyword>
<dbReference type="InterPro" id="IPR011009">
    <property type="entry name" value="Kinase-like_dom_sf"/>
</dbReference>
<evidence type="ECO:0000313" key="26">
    <source>
        <dbReference type="Proteomes" id="UP000515152"/>
    </source>
</evidence>
<protein>
    <recommendedName>
        <fullName evidence="20">Extracellular tyrosine-protein kinase PKDCC</fullName>
        <ecNumber evidence="3">2.7.10.2</ecNumber>
    </recommendedName>
    <alternativeName>
        <fullName evidence="21">Protein kinase domain-containing protein, cytoplasmic</fullName>
    </alternativeName>
    <alternativeName>
        <fullName evidence="22">Protein kinase-like protein SgK493</fullName>
    </alternativeName>
    <alternativeName>
        <fullName evidence="23">Sugen kinase 493</fullName>
    </alternativeName>
    <alternativeName>
        <fullName evidence="24">Vertebrate lonesome kinase</fullName>
    </alternativeName>
</protein>
<dbReference type="PANTHER" id="PTHR46448">
    <property type="entry name" value="PROTEIN KINASE DOMAIN-CONTAINING PROTEIN"/>
    <property type="match status" value="1"/>
</dbReference>
<keyword evidence="26" id="KW-1185">Reference proteome</keyword>
<evidence type="ECO:0000256" key="3">
    <source>
        <dbReference type="ARBA" id="ARBA00011903"/>
    </source>
</evidence>
<evidence type="ECO:0000256" key="15">
    <source>
        <dbReference type="ARBA" id="ARBA00022927"/>
    </source>
</evidence>
<keyword evidence="4" id="KW-0813">Transport</keyword>